<dbReference type="GO" id="GO:0030145">
    <property type="term" value="F:manganese ion binding"/>
    <property type="evidence" value="ECO:0007669"/>
    <property type="project" value="UniProtKB-UniRule"/>
</dbReference>
<evidence type="ECO:0000256" key="2">
    <source>
        <dbReference type="ARBA" id="ARBA00001946"/>
    </source>
</evidence>
<evidence type="ECO:0000256" key="14">
    <source>
        <dbReference type="HAMAP-Rule" id="MF_00052"/>
    </source>
</evidence>
<evidence type="ECO:0000256" key="11">
    <source>
        <dbReference type="ARBA" id="ARBA00022759"/>
    </source>
</evidence>
<comment type="function">
    <text evidence="3 14 16">Endonuclease that specifically degrades the RNA of RNA-DNA hybrids.</text>
</comment>
<dbReference type="PANTHER" id="PTHR10954:SF18">
    <property type="entry name" value="RIBONUCLEASE HII"/>
    <property type="match status" value="1"/>
</dbReference>
<dbReference type="InterPro" id="IPR036397">
    <property type="entry name" value="RNaseH_sf"/>
</dbReference>
<feature type="binding site" evidence="14 15">
    <location>
        <position position="19"/>
    </location>
    <ligand>
        <name>a divalent metal cation</name>
        <dbReference type="ChEBI" id="CHEBI:60240"/>
    </ligand>
</feature>
<dbReference type="HAMAP" id="MF_00052_B">
    <property type="entry name" value="RNase_HII_B"/>
    <property type="match status" value="1"/>
</dbReference>
<dbReference type="PROSITE" id="PS51975">
    <property type="entry name" value="RNASE_H_2"/>
    <property type="match status" value="1"/>
</dbReference>
<dbReference type="InterPro" id="IPR012337">
    <property type="entry name" value="RNaseH-like_sf"/>
</dbReference>
<evidence type="ECO:0000313" key="18">
    <source>
        <dbReference type="EMBL" id="HGW91101.1"/>
    </source>
</evidence>
<evidence type="ECO:0000256" key="5">
    <source>
        <dbReference type="ARBA" id="ARBA00007383"/>
    </source>
</evidence>
<evidence type="ECO:0000256" key="9">
    <source>
        <dbReference type="ARBA" id="ARBA00022722"/>
    </source>
</evidence>
<dbReference type="GO" id="GO:0032299">
    <property type="term" value="C:ribonuclease H2 complex"/>
    <property type="evidence" value="ECO:0007669"/>
    <property type="project" value="TreeGrafter"/>
</dbReference>
<dbReference type="NCBIfam" id="NF000595">
    <property type="entry name" value="PRK00015.1-3"/>
    <property type="match status" value="1"/>
</dbReference>
<keyword evidence="10 14" id="KW-0479">Metal-binding</keyword>
<dbReference type="InterPro" id="IPR024567">
    <property type="entry name" value="RNase_HII/HIII_dom"/>
</dbReference>
<reference evidence="18" key="1">
    <citation type="journal article" date="2020" name="mSystems">
        <title>Genome- and Community-Level Interaction Insights into Carbon Utilization and Element Cycling Functions of Hydrothermarchaeota in Hydrothermal Sediment.</title>
        <authorList>
            <person name="Zhou Z."/>
            <person name="Liu Y."/>
            <person name="Xu W."/>
            <person name="Pan J."/>
            <person name="Luo Z.H."/>
            <person name="Li M."/>
        </authorList>
    </citation>
    <scope>NUCLEOTIDE SEQUENCE [LARGE SCALE GENOMIC DNA]</scope>
    <source>
        <strain evidence="18">SpSt-780</strain>
    </source>
</reference>
<keyword evidence="13 14" id="KW-0464">Manganese</keyword>
<dbReference type="FunFam" id="3.30.420.10:FF:000006">
    <property type="entry name" value="Ribonuclease HII"/>
    <property type="match status" value="1"/>
</dbReference>
<evidence type="ECO:0000256" key="15">
    <source>
        <dbReference type="PROSITE-ProRule" id="PRU01319"/>
    </source>
</evidence>
<dbReference type="GO" id="GO:0006298">
    <property type="term" value="P:mismatch repair"/>
    <property type="evidence" value="ECO:0007669"/>
    <property type="project" value="TreeGrafter"/>
</dbReference>
<dbReference type="SUPFAM" id="SSF53098">
    <property type="entry name" value="Ribonuclease H-like"/>
    <property type="match status" value="1"/>
</dbReference>
<dbReference type="EMBL" id="DTHG01000011">
    <property type="protein sequence ID" value="HGW91101.1"/>
    <property type="molecule type" value="Genomic_DNA"/>
</dbReference>
<keyword evidence="8 14" id="KW-0963">Cytoplasm</keyword>
<evidence type="ECO:0000256" key="1">
    <source>
        <dbReference type="ARBA" id="ARBA00000077"/>
    </source>
</evidence>
<comment type="catalytic activity">
    <reaction evidence="1 14 15 16">
        <text>Endonucleolytic cleavage to 5'-phosphomonoester.</text>
        <dbReference type="EC" id="3.1.26.4"/>
    </reaction>
</comment>
<sequence length="199" mass="22546">MIDFEYWNKGINLLCGIDEVGRGTLAGPVVACALILKPKTNLEGIKDSKKLTPEKREELFNKILENSVSVGIGIVEPIVIDRVNILNATYEAMRRAIITLKVFPEFFIIDGFKLPFLPFSQKGIIKGDERSITIGAASIVAKVIRDRIMEMYDLIYPVYKFSNNKGYGTKEHIEAIKKFGPCEIHRKTFRPVSQIQRLQ</sequence>
<evidence type="ECO:0000256" key="12">
    <source>
        <dbReference type="ARBA" id="ARBA00022801"/>
    </source>
</evidence>
<evidence type="ECO:0000256" key="6">
    <source>
        <dbReference type="ARBA" id="ARBA00012180"/>
    </source>
</evidence>
<keyword evidence="9 14" id="KW-0540">Nuclease</keyword>
<comment type="caution">
    <text evidence="18">The sequence shown here is derived from an EMBL/GenBank/DDBJ whole genome shotgun (WGS) entry which is preliminary data.</text>
</comment>
<protein>
    <recommendedName>
        <fullName evidence="7 14">Ribonuclease HII</fullName>
        <shortName evidence="14">RNase HII</shortName>
        <ecNumber evidence="6 14">3.1.26.4</ecNumber>
    </recommendedName>
</protein>
<evidence type="ECO:0000256" key="3">
    <source>
        <dbReference type="ARBA" id="ARBA00004065"/>
    </source>
</evidence>
<keyword evidence="11 14" id="KW-0255">Endonuclease</keyword>
<comment type="similarity">
    <text evidence="5 14 16">Belongs to the RNase HII family.</text>
</comment>
<feature type="domain" description="RNase H type-2" evidence="17">
    <location>
        <begin position="12"/>
        <end position="199"/>
    </location>
</feature>
<keyword evidence="12 14" id="KW-0378">Hydrolase</keyword>
<dbReference type="CDD" id="cd07182">
    <property type="entry name" value="RNase_HII_bacteria_HII_like"/>
    <property type="match status" value="1"/>
</dbReference>
<dbReference type="GO" id="GO:0043137">
    <property type="term" value="P:DNA replication, removal of RNA primer"/>
    <property type="evidence" value="ECO:0007669"/>
    <property type="project" value="TreeGrafter"/>
</dbReference>
<organism evidence="18">
    <name type="scientific">candidate division WOR-3 bacterium</name>
    <dbReference type="NCBI Taxonomy" id="2052148"/>
    <lineage>
        <taxon>Bacteria</taxon>
        <taxon>Bacteria division WOR-3</taxon>
    </lineage>
</organism>
<dbReference type="InterPro" id="IPR022898">
    <property type="entry name" value="RNase_HII"/>
</dbReference>
<dbReference type="NCBIfam" id="NF000594">
    <property type="entry name" value="PRK00015.1-1"/>
    <property type="match status" value="1"/>
</dbReference>
<comment type="cofactor">
    <cofactor evidence="2">
        <name>Mg(2+)</name>
        <dbReference type="ChEBI" id="CHEBI:18420"/>
    </cofactor>
</comment>
<feature type="binding site" evidence="14 15">
    <location>
        <position position="18"/>
    </location>
    <ligand>
        <name>a divalent metal cation</name>
        <dbReference type="ChEBI" id="CHEBI:60240"/>
    </ligand>
</feature>
<evidence type="ECO:0000256" key="7">
    <source>
        <dbReference type="ARBA" id="ARBA00019179"/>
    </source>
</evidence>
<dbReference type="Pfam" id="PF01351">
    <property type="entry name" value="RNase_HII"/>
    <property type="match status" value="1"/>
</dbReference>
<proteinExistence type="inferred from homology"/>
<dbReference type="GO" id="GO:0003723">
    <property type="term" value="F:RNA binding"/>
    <property type="evidence" value="ECO:0007669"/>
    <property type="project" value="UniProtKB-UniRule"/>
</dbReference>
<evidence type="ECO:0000256" key="4">
    <source>
        <dbReference type="ARBA" id="ARBA00004496"/>
    </source>
</evidence>
<evidence type="ECO:0000259" key="17">
    <source>
        <dbReference type="PROSITE" id="PS51975"/>
    </source>
</evidence>
<dbReference type="GO" id="GO:0005737">
    <property type="term" value="C:cytoplasm"/>
    <property type="evidence" value="ECO:0007669"/>
    <property type="project" value="UniProtKB-SubCell"/>
</dbReference>
<evidence type="ECO:0000256" key="13">
    <source>
        <dbReference type="ARBA" id="ARBA00023211"/>
    </source>
</evidence>
<dbReference type="GO" id="GO:0004523">
    <property type="term" value="F:RNA-DNA hybrid ribonuclease activity"/>
    <property type="evidence" value="ECO:0007669"/>
    <property type="project" value="UniProtKB-UniRule"/>
</dbReference>
<comment type="subcellular location">
    <subcellularLocation>
        <location evidence="4 14">Cytoplasm</location>
    </subcellularLocation>
</comment>
<dbReference type="EC" id="3.1.26.4" evidence="6 14"/>
<evidence type="ECO:0000256" key="16">
    <source>
        <dbReference type="RuleBase" id="RU003515"/>
    </source>
</evidence>
<dbReference type="Gene3D" id="3.30.420.10">
    <property type="entry name" value="Ribonuclease H-like superfamily/Ribonuclease H"/>
    <property type="match status" value="1"/>
</dbReference>
<feature type="binding site" evidence="14 15">
    <location>
        <position position="110"/>
    </location>
    <ligand>
        <name>a divalent metal cation</name>
        <dbReference type="ChEBI" id="CHEBI:60240"/>
    </ligand>
</feature>
<evidence type="ECO:0000256" key="8">
    <source>
        <dbReference type="ARBA" id="ARBA00022490"/>
    </source>
</evidence>
<comment type="cofactor">
    <cofactor evidence="14 15">
        <name>Mn(2+)</name>
        <dbReference type="ChEBI" id="CHEBI:29035"/>
    </cofactor>
    <cofactor evidence="14 15">
        <name>Mg(2+)</name>
        <dbReference type="ChEBI" id="CHEBI:18420"/>
    </cofactor>
    <text evidence="14 15">Manganese or magnesium. Binds 1 divalent metal ion per monomer in the absence of substrate. May bind a second metal ion after substrate binding.</text>
</comment>
<dbReference type="InterPro" id="IPR001352">
    <property type="entry name" value="RNase_HII/HIII"/>
</dbReference>
<name>A0A7C4Y426_UNCW3</name>
<dbReference type="PANTHER" id="PTHR10954">
    <property type="entry name" value="RIBONUCLEASE H2 SUBUNIT A"/>
    <property type="match status" value="1"/>
</dbReference>
<accession>A0A7C4Y426</accession>
<evidence type="ECO:0000256" key="10">
    <source>
        <dbReference type="ARBA" id="ARBA00022723"/>
    </source>
</evidence>
<dbReference type="AlphaFoldDB" id="A0A7C4Y426"/>
<gene>
    <name evidence="14" type="primary">rnhB</name>
    <name evidence="18" type="ORF">ENV67_00985</name>
</gene>